<dbReference type="PANTHER" id="PTHR12203">
    <property type="entry name" value="KDEL LYS-ASP-GLU-LEU CONTAINING - RELATED"/>
    <property type="match status" value="1"/>
</dbReference>
<dbReference type="InterPro" id="IPR051091">
    <property type="entry name" value="O-Glucosyltr/Glycosyltrsf_90"/>
</dbReference>
<dbReference type="OrthoDB" id="202415at2759"/>
<dbReference type="AlphaFoldDB" id="A0A7D8UUN2"/>
<name>A0A7D8UUN2_9HELO</name>
<evidence type="ECO:0000313" key="4">
    <source>
        <dbReference type="Proteomes" id="UP000481288"/>
    </source>
</evidence>
<gene>
    <name evidence="3" type="ORF">LCER1_G005655</name>
</gene>
<feature type="region of interest" description="Disordered" evidence="1">
    <location>
        <begin position="1"/>
        <end position="72"/>
    </location>
</feature>
<evidence type="ECO:0000313" key="3">
    <source>
        <dbReference type="EMBL" id="TVY56758.1"/>
    </source>
</evidence>
<accession>A0A7D8UUN2</accession>
<proteinExistence type="predicted"/>
<feature type="compositionally biased region" description="Polar residues" evidence="1">
    <location>
        <begin position="1"/>
        <end position="16"/>
    </location>
</feature>
<dbReference type="InterPro" id="IPR006598">
    <property type="entry name" value="CAP10"/>
</dbReference>
<sequence>MTSPLPTSAISSTICQTVLPGEDHVTSPTDDSEPENSYTSAEKAVISKGATTQTDAPTPSAAPSTHEEGQWSFNTTRDERAYGLAAEQCDAAFPGLFTEIDRAVEYRKKVGKITPDDVDISWKDYGAVRAAIINQQLYVLETKFSGSGVGSLRGLSLLHAIHRAIITSPSPIPNVEFSFSTTDIADPKNLRHSIWALTRTEEQEEKWLMSDFGYWSWPNDLVGSYEQIRREIAINEIDFADKKKQVVWRGALNTNAVRKNLLSITANKDWADVEAMQWTDTNSTAGNGVTSNAIPIPGHCQYQFVIQTEGPSQNIVEVETDFSDLEEKITFLLQNPQEAQRIAKNGIDAFRDRYLTPAAQACYWRRMLRSWAEVSFTPEEWETDETSGTRTIRGMPFESFV</sequence>
<dbReference type="Proteomes" id="UP000481288">
    <property type="component" value="Unassembled WGS sequence"/>
</dbReference>
<feature type="domain" description="Glycosyl transferase CAP10" evidence="2">
    <location>
        <begin position="171"/>
        <end position="371"/>
    </location>
</feature>
<comment type="caution">
    <text evidence="3">The sequence shown here is derived from an EMBL/GenBank/DDBJ whole genome shotgun (WGS) entry which is preliminary data.</text>
</comment>
<evidence type="ECO:0000259" key="2">
    <source>
        <dbReference type="SMART" id="SM00672"/>
    </source>
</evidence>
<protein>
    <recommendedName>
        <fullName evidence="2">Glycosyl transferase CAP10 domain-containing protein</fullName>
    </recommendedName>
</protein>
<dbReference type="EMBL" id="QGMG01000135">
    <property type="protein sequence ID" value="TVY56758.1"/>
    <property type="molecule type" value="Genomic_DNA"/>
</dbReference>
<dbReference type="Pfam" id="PF05686">
    <property type="entry name" value="Glyco_transf_90"/>
    <property type="match status" value="1"/>
</dbReference>
<evidence type="ECO:0000256" key="1">
    <source>
        <dbReference type="SAM" id="MobiDB-lite"/>
    </source>
</evidence>
<organism evidence="3 4">
    <name type="scientific">Lachnellula cervina</name>
    <dbReference type="NCBI Taxonomy" id="1316786"/>
    <lineage>
        <taxon>Eukaryota</taxon>
        <taxon>Fungi</taxon>
        <taxon>Dikarya</taxon>
        <taxon>Ascomycota</taxon>
        <taxon>Pezizomycotina</taxon>
        <taxon>Leotiomycetes</taxon>
        <taxon>Helotiales</taxon>
        <taxon>Lachnaceae</taxon>
        <taxon>Lachnellula</taxon>
    </lineage>
</organism>
<keyword evidence="4" id="KW-1185">Reference proteome</keyword>
<reference evidence="3 4" key="1">
    <citation type="submission" date="2018-05" db="EMBL/GenBank/DDBJ databases">
        <title>Whole genome sequencing for identification of molecular markers to develop diagnostic detection tools for the regulated plant pathogen Lachnellula willkommii.</title>
        <authorList>
            <person name="Giroux E."/>
            <person name="Bilodeau G."/>
        </authorList>
    </citation>
    <scope>NUCLEOTIDE SEQUENCE [LARGE SCALE GENOMIC DNA]</scope>
    <source>
        <strain evidence="3 4">CBS 625.97</strain>
    </source>
</reference>
<dbReference type="SMART" id="SM00672">
    <property type="entry name" value="CAP10"/>
    <property type="match status" value="1"/>
</dbReference>
<dbReference type="PANTHER" id="PTHR12203:SF107">
    <property type="entry name" value="GLYCOSYL TRANSFERASE CAP10 DOMAIN-CONTAINING PROTEIN"/>
    <property type="match status" value="1"/>
</dbReference>
<feature type="compositionally biased region" description="Polar residues" evidence="1">
    <location>
        <begin position="49"/>
        <end position="63"/>
    </location>
</feature>